<accession>A0AAN9A1V4</accession>
<dbReference type="AlphaFoldDB" id="A0AAN9A1V4"/>
<proteinExistence type="predicted"/>
<dbReference type="Proteomes" id="UP001381693">
    <property type="component" value="Unassembled WGS sequence"/>
</dbReference>
<comment type="caution">
    <text evidence="1">The sequence shown here is derived from an EMBL/GenBank/DDBJ whole genome shotgun (WGS) entry which is preliminary data.</text>
</comment>
<evidence type="ECO:0000313" key="1">
    <source>
        <dbReference type="EMBL" id="KAK7077331.1"/>
    </source>
</evidence>
<name>A0AAN9A1V4_HALRR</name>
<organism evidence="1 2">
    <name type="scientific">Halocaridina rubra</name>
    <name type="common">Hawaiian red shrimp</name>
    <dbReference type="NCBI Taxonomy" id="373956"/>
    <lineage>
        <taxon>Eukaryota</taxon>
        <taxon>Metazoa</taxon>
        <taxon>Ecdysozoa</taxon>
        <taxon>Arthropoda</taxon>
        <taxon>Crustacea</taxon>
        <taxon>Multicrustacea</taxon>
        <taxon>Malacostraca</taxon>
        <taxon>Eumalacostraca</taxon>
        <taxon>Eucarida</taxon>
        <taxon>Decapoda</taxon>
        <taxon>Pleocyemata</taxon>
        <taxon>Caridea</taxon>
        <taxon>Atyoidea</taxon>
        <taxon>Atyidae</taxon>
        <taxon>Halocaridina</taxon>
    </lineage>
</organism>
<protein>
    <submittedName>
        <fullName evidence="1">Uncharacterized protein</fullName>
    </submittedName>
</protein>
<sequence>MFHQIASRVKHMKGGIRLELMVIDDVINSSYTLRATRSKLQRQWIDLTPKVRQLRKKMEMEPYPMDEHYKKL</sequence>
<keyword evidence="2" id="KW-1185">Reference proteome</keyword>
<reference evidence="1 2" key="1">
    <citation type="submission" date="2023-11" db="EMBL/GenBank/DDBJ databases">
        <title>Halocaridina rubra genome assembly.</title>
        <authorList>
            <person name="Smith C."/>
        </authorList>
    </citation>
    <scope>NUCLEOTIDE SEQUENCE [LARGE SCALE GENOMIC DNA]</scope>
    <source>
        <strain evidence="1">EP-1</strain>
        <tissue evidence="1">Whole</tissue>
    </source>
</reference>
<evidence type="ECO:0000313" key="2">
    <source>
        <dbReference type="Proteomes" id="UP001381693"/>
    </source>
</evidence>
<dbReference type="EMBL" id="JAXCGZ010009434">
    <property type="protein sequence ID" value="KAK7077331.1"/>
    <property type="molecule type" value="Genomic_DNA"/>
</dbReference>
<gene>
    <name evidence="1" type="ORF">SK128_003767</name>
</gene>